<proteinExistence type="predicted"/>
<evidence type="ECO:0000313" key="3">
    <source>
        <dbReference type="Proteomes" id="UP000012960"/>
    </source>
</evidence>
<dbReference type="EnsemblPlants" id="Ma08_t25060.1">
    <property type="protein sequence ID" value="Ma08_p25060.1"/>
    <property type="gene ID" value="Ma08_g25060"/>
</dbReference>
<protein>
    <submittedName>
        <fullName evidence="1">(wild Malaysian banana) hypothetical protein</fullName>
    </submittedName>
</protein>
<accession>A0A804KAH0</accession>
<dbReference type="Gramene" id="Ma08_t25060.1">
    <property type="protein sequence ID" value="Ma08_p25060.1"/>
    <property type="gene ID" value="Ma08_g25060"/>
</dbReference>
<sequence>MAKPSSDASEVLFLGFQPSSAATPMVDQMKKGDEDTKGSVLRRNLEVDNKNRALKLGGGAYSVVEEPTAWPYKRVRSGFQGVAAATQCVRWMIAGRICRAPRIITGEIWCARCTVRPPRHLWESGCRSFASSAADFIPFLSLTGEEKL</sequence>
<name>A0A804KAH0_MUSAM</name>
<dbReference type="EMBL" id="HG996472">
    <property type="protein sequence ID" value="CAG1832673.1"/>
    <property type="molecule type" value="Genomic_DNA"/>
</dbReference>
<reference evidence="2" key="2">
    <citation type="submission" date="2021-05" db="UniProtKB">
        <authorList>
            <consortium name="EnsemblPlants"/>
        </authorList>
    </citation>
    <scope>IDENTIFICATION</scope>
    <source>
        <strain evidence="2">subsp. malaccensis</strain>
    </source>
</reference>
<organism evidence="2 3">
    <name type="scientific">Musa acuminata subsp. malaccensis</name>
    <name type="common">Wild banana</name>
    <name type="synonym">Musa malaccensis</name>
    <dbReference type="NCBI Taxonomy" id="214687"/>
    <lineage>
        <taxon>Eukaryota</taxon>
        <taxon>Viridiplantae</taxon>
        <taxon>Streptophyta</taxon>
        <taxon>Embryophyta</taxon>
        <taxon>Tracheophyta</taxon>
        <taxon>Spermatophyta</taxon>
        <taxon>Magnoliopsida</taxon>
        <taxon>Liliopsida</taxon>
        <taxon>Zingiberales</taxon>
        <taxon>Musaceae</taxon>
        <taxon>Musa</taxon>
    </lineage>
</organism>
<dbReference type="Proteomes" id="UP000012960">
    <property type="component" value="Unplaced"/>
</dbReference>
<reference evidence="1" key="1">
    <citation type="submission" date="2021-03" db="EMBL/GenBank/DDBJ databases">
        <authorList>
            <consortium name="Genoscope - CEA"/>
            <person name="William W."/>
        </authorList>
    </citation>
    <scope>NUCLEOTIDE SEQUENCE</scope>
    <source>
        <strain evidence="1">Doubled-haploid Pahang</strain>
    </source>
</reference>
<dbReference type="InParanoid" id="A0A804KAH0"/>
<gene>
    <name evidence="1" type="ORF">GSMUA_85930.1</name>
</gene>
<evidence type="ECO:0000313" key="2">
    <source>
        <dbReference type="EnsemblPlants" id="Ma08_p25060.1"/>
    </source>
</evidence>
<dbReference type="AlphaFoldDB" id="A0A804KAH0"/>
<evidence type="ECO:0000313" key="1">
    <source>
        <dbReference type="EMBL" id="CAG1832673.1"/>
    </source>
</evidence>
<keyword evidence="3" id="KW-1185">Reference proteome</keyword>